<dbReference type="Pfam" id="PF11807">
    <property type="entry name" value="UstYa"/>
    <property type="match status" value="1"/>
</dbReference>
<organism evidence="3 4">
    <name type="scientific">Laccaria amethystina LaAM-08-1</name>
    <dbReference type="NCBI Taxonomy" id="1095629"/>
    <lineage>
        <taxon>Eukaryota</taxon>
        <taxon>Fungi</taxon>
        <taxon>Dikarya</taxon>
        <taxon>Basidiomycota</taxon>
        <taxon>Agaricomycotina</taxon>
        <taxon>Agaricomycetes</taxon>
        <taxon>Agaricomycetidae</taxon>
        <taxon>Agaricales</taxon>
        <taxon>Agaricineae</taxon>
        <taxon>Hydnangiaceae</taxon>
        <taxon>Laccaria</taxon>
    </lineage>
</organism>
<comment type="similarity">
    <text evidence="2">Belongs to the ustYa family.</text>
</comment>
<accession>A0A0C9XF34</accession>
<dbReference type="InterPro" id="IPR021765">
    <property type="entry name" value="UstYa-like"/>
</dbReference>
<reference evidence="3 4" key="1">
    <citation type="submission" date="2014-04" db="EMBL/GenBank/DDBJ databases">
        <authorList>
            <consortium name="DOE Joint Genome Institute"/>
            <person name="Kuo A."/>
            <person name="Kohler A."/>
            <person name="Nagy L.G."/>
            <person name="Floudas D."/>
            <person name="Copeland A."/>
            <person name="Barry K.W."/>
            <person name="Cichocki N."/>
            <person name="Veneault-Fourrey C."/>
            <person name="LaButti K."/>
            <person name="Lindquist E.A."/>
            <person name="Lipzen A."/>
            <person name="Lundell T."/>
            <person name="Morin E."/>
            <person name="Murat C."/>
            <person name="Sun H."/>
            <person name="Tunlid A."/>
            <person name="Henrissat B."/>
            <person name="Grigoriev I.V."/>
            <person name="Hibbett D.S."/>
            <person name="Martin F."/>
            <person name="Nordberg H.P."/>
            <person name="Cantor M.N."/>
            <person name="Hua S.X."/>
        </authorList>
    </citation>
    <scope>NUCLEOTIDE SEQUENCE [LARGE SCALE GENOMIC DNA]</scope>
    <source>
        <strain evidence="3 4">LaAM-08-1</strain>
    </source>
</reference>
<dbReference type="PANTHER" id="PTHR33365">
    <property type="entry name" value="YALI0B05434P"/>
    <property type="match status" value="1"/>
</dbReference>
<dbReference type="Proteomes" id="UP000054477">
    <property type="component" value="Unassembled WGS sequence"/>
</dbReference>
<reference evidence="4" key="2">
    <citation type="submission" date="2015-01" db="EMBL/GenBank/DDBJ databases">
        <title>Evolutionary Origins and Diversification of the Mycorrhizal Mutualists.</title>
        <authorList>
            <consortium name="DOE Joint Genome Institute"/>
            <consortium name="Mycorrhizal Genomics Consortium"/>
            <person name="Kohler A."/>
            <person name="Kuo A."/>
            <person name="Nagy L.G."/>
            <person name="Floudas D."/>
            <person name="Copeland A."/>
            <person name="Barry K.W."/>
            <person name="Cichocki N."/>
            <person name="Veneault-Fourrey C."/>
            <person name="LaButti K."/>
            <person name="Lindquist E.A."/>
            <person name="Lipzen A."/>
            <person name="Lundell T."/>
            <person name="Morin E."/>
            <person name="Murat C."/>
            <person name="Riley R."/>
            <person name="Ohm R."/>
            <person name="Sun H."/>
            <person name="Tunlid A."/>
            <person name="Henrissat B."/>
            <person name="Grigoriev I.V."/>
            <person name="Hibbett D.S."/>
            <person name="Martin F."/>
        </authorList>
    </citation>
    <scope>NUCLEOTIDE SEQUENCE [LARGE SCALE GENOMIC DNA]</scope>
    <source>
        <strain evidence="4">LaAM-08-1</strain>
    </source>
</reference>
<keyword evidence="4" id="KW-1185">Reference proteome</keyword>
<name>A0A0C9XF34_9AGAR</name>
<comment type="pathway">
    <text evidence="1">Mycotoxin biosynthesis.</text>
</comment>
<evidence type="ECO:0000256" key="1">
    <source>
        <dbReference type="ARBA" id="ARBA00004685"/>
    </source>
</evidence>
<dbReference type="STRING" id="1095629.A0A0C9XF34"/>
<protein>
    <submittedName>
        <fullName evidence="3">Unplaced genomic scaffold K443scaffold_95, whole genome shotgun sequence</fullName>
    </submittedName>
</protein>
<dbReference type="AlphaFoldDB" id="A0A0C9XF34"/>
<dbReference type="HOGENOM" id="CLU_042941_6_3_1"/>
<dbReference type="GO" id="GO:0043386">
    <property type="term" value="P:mycotoxin biosynthetic process"/>
    <property type="evidence" value="ECO:0007669"/>
    <property type="project" value="InterPro"/>
</dbReference>
<sequence>MPAPAQDAVEYETRVFHEGFGKDKSIYQEPPSPEVDKAWDELYNFAMTKIPKSIASNLVNKTYRIPGDEEHYVIQLDVFHQLHCLNMLRKALYPEYYPTTEVSAGPNATENHRVELMHWGHCIENIRQSLMCSVDISPIVWQWVDRVQEVRVVGNIIHTCRSFDKVRDWALNRQMTHELNFEGFH</sequence>
<dbReference type="PANTHER" id="PTHR33365:SF4">
    <property type="entry name" value="CYCLOCHLOROTINE BIOSYNTHESIS PROTEIN O"/>
    <property type="match status" value="1"/>
</dbReference>
<evidence type="ECO:0000313" key="3">
    <source>
        <dbReference type="EMBL" id="KIK00234.1"/>
    </source>
</evidence>
<proteinExistence type="inferred from homology"/>
<evidence type="ECO:0000256" key="2">
    <source>
        <dbReference type="ARBA" id="ARBA00035112"/>
    </source>
</evidence>
<dbReference type="EMBL" id="KN838630">
    <property type="protein sequence ID" value="KIK00234.1"/>
    <property type="molecule type" value="Genomic_DNA"/>
</dbReference>
<gene>
    <name evidence="3" type="ORF">K443DRAFT_100819</name>
</gene>
<evidence type="ECO:0000313" key="4">
    <source>
        <dbReference type="Proteomes" id="UP000054477"/>
    </source>
</evidence>
<dbReference type="OrthoDB" id="3687641at2759"/>